<dbReference type="EMBL" id="LAZR01032915">
    <property type="protein sequence ID" value="KKL49562.1"/>
    <property type="molecule type" value="Genomic_DNA"/>
</dbReference>
<dbReference type="SUPFAM" id="SSF89392">
    <property type="entry name" value="Prokaryotic lipoproteins and lipoprotein localization factors"/>
    <property type="match status" value="1"/>
</dbReference>
<evidence type="ECO:0000313" key="1">
    <source>
        <dbReference type="EMBL" id="KKL49562.1"/>
    </source>
</evidence>
<comment type="caution">
    <text evidence="1">The sequence shown here is derived from an EMBL/GenBank/DDBJ whole genome shotgun (WGS) entry which is preliminary data.</text>
</comment>
<evidence type="ECO:0008006" key="2">
    <source>
        <dbReference type="Google" id="ProtNLM"/>
    </source>
</evidence>
<proteinExistence type="predicted"/>
<organism evidence="1">
    <name type="scientific">marine sediment metagenome</name>
    <dbReference type="NCBI Taxonomy" id="412755"/>
    <lineage>
        <taxon>unclassified sequences</taxon>
        <taxon>metagenomes</taxon>
        <taxon>ecological metagenomes</taxon>
    </lineage>
</organism>
<reference evidence="1" key="1">
    <citation type="journal article" date="2015" name="Nature">
        <title>Complex archaea that bridge the gap between prokaryotes and eukaryotes.</title>
        <authorList>
            <person name="Spang A."/>
            <person name="Saw J.H."/>
            <person name="Jorgensen S.L."/>
            <person name="Zaremba-Niedzwiedzka K."/>
            <person name="Martijn J."/>
            <person name="Lind A.E."/>
            <person name="van Eijk R."/>
            <person name="Schleper C."/>
            <person name="Guy L."/>
            <person name="Ettema T.J."/>
        </authorList>
    </citation>
    <scope>NUCLEOTIDE SEQUENCE</scope>
</reference>
<sequence>MRTLTRALPLALAAALLILFAVACSSGGEQTVGDDGSGDSSGDLVSATPLEALSASGERFQEEVESLQMEMEFTINAGGFVVDTSASMAFQAPDQMHLTTDVTGLGTFEMLVLGSDIYVNIPLQGWIVFSLDDLGLGEFLDTESFQDMFTDHSLVDYAALIESVGGDVEDLGEETVDGNTYRHYAGTLDFADLTAAFSDAFGTSEGIDLEDVSGPLTFDAWVDPDTFLPYKLTASGEFPFGAGAMVFDASMLFSSYNEVVEIPGPPPDAIPFTLLGGP</sequence>
<dbReference type="PROSITE" id="PS51257">
    <property type="entry name" value="PROKAR_LIPOPROTEIN"/>
    <property type="match status" value="1"/>
</dbReference>
<protein>
    <recommendedName>
        <fullName evidence="2">LppX_LprAFG lipoprotein</fullName>
    </recommendedName>
</protein>
<dbReference type="Gene3D" id="2.50.20.20">
    <property type="match status" value="1"/>
</dbReference>
<dbReference type="AlphaFoldDB" id="A0A0F9FEK0"/>
<dbReference type="InterPro" id="IPR029046">
    <property type="entry name" value="LolA/LolB/LppX"/>
</dbReference>
<accession>A0A0F9FEK0</accession>
<gene>
    <name evidence="1" type="ORF">LCGC14_2314270</name>
</gene>
<name>A0A0F9FEK0_9ZZZZ</name>